<keyword evidence="2" id="KW-0812">Transmembrane</keyword>
<proteinExistence type="predicted"/>
<accession>A0A5P2DTJ6</accession>
<dbReference type="OrthoDB" id="4199092at2"/>
<evidence type="ECO:0000256" key="1">
    <source>
        <dbReference type="SAM" id="MobiDB-lite"/>
    </source>
</evidence>
<feature type="region of interest" description="Disordered" evidence="1">
    <location>
        <begin position="1"/>
        <end position="25"/>
    </location>
</feature>
<keyword evidence="2" id="KW-1133">Transmembrane helix</keyword>
<evidence type="ECO:0000313" key="4">
    <source>
        <dbReference type="Proteomes" id="UP000324101"/>
    </source>
</evidence>
<keyword evidence="2" id="KW-0472">Membrane</keyword>
<dbReference type="AlphaFoldDB" id="A0A5P2DTJ6"/>
<sequence>MARSDEPKGWGPLPEPPPDLFYAPPGEPLDSARRTAILDWTVNQYIALGWRVESRSPTQAVMVRGGNVNHLLHAILTVFTCLLWGVVWIVLALGNKTERVALTVDPAGQVQTVHGPG</sequence>
<reference evidence="3 4" key="1">
    <citation type="submission" date="2018-05" db="EMBL/GenBank/DDBJ databases">
        <title>Streptomyces venezuelae.</title>
        <authorList>
            <person name="Kim W."/>
            <person name="Lee N."/>
            <person name="Cho B.-K."/>
        </authorList>
    </citation>
    <scope>NUCLEOTIDE SEQUENCE [LARGE SCALE GENOMIC DNA]</scope>
    <source>
        <strain evidence="3 4">ATCC 21018</strain>
    </source>
</reference>
<dbReference type="Proteomes" id="UP000324101">
    <property type="component" value="Chromosome"/>
</dbReference>
<dbReference type="EMBL" id="CP029189">
    <property type="protein sequence ID" value="QES58514.1"/>
    <property type="molecule type" value="Genomic_DNA"/>
</dbReference>
<evidence type="ECO:0000256" key="2">
    <source>
        <dbReference type="SAM" id="Phobius"/>
    </source>
</evidence>
<feature type="transmembrane region" description="Helical" evidence="2">
    <location>
        <begin position="71"/>
        <end position="93"/>
    </location>
</feature>
<dbReference type="RefSeq" id="WP_150261460.1">
    <property type="nucleotide sequence ID" value="NZ_CP029189.1"/>
</dbReference>
<protein>
    <submittedName>
        <fullName evidence="3">Uncharacterized protein</fullName>
    </submittedName>
</protein>
<evidence type="ECO:0000313" key="3">
    <source>
        <dbReference type="EMBL" id="QES58514.1"/>
    </source>
</evidence>
<organism evidence="3 4">
    <name type="scientific">Streptomyces venezuelae</name>
    <dbReference type="NCBI Taxonomy" id="54571"/>
    <lineage>
        <taxon>Bacteria</taxon>
        <taxon>Bacillati</taxon>
        <taxon>Actinomycetota</taxon>
        <taxon>Actinomycetes</taxon>
        <taxon>Kitasatosporales</taxon>
        <taxon>Streptomycetaceae</taxon>
        <taxon>Streptomyces</taxon>
    </lineage>
</organism>
<gene>
    <name evidence="3" type="ORF">DEJ51_33950</name>
</gene>
<name>A0A5P2DTJ6_STRVZ</name>